<name>A0ABT0KJF7_9GAMM</name>
<evidence type="ECO:0000313" key="1">
    <source>
        <dbReference type="EMBL" id="MCL1043975.1"/>
    </source>
</evidence>
<gene>
    <name evidence="1" type="ORF">L2737_01325</name>
</gene>
<dbReference type="EMBL" id="JAKIKU010000001">
    <property type="protein sequence ID" value="MCL1043975.1"/>
    <property type="molecule type" value="Genomic_DNA"/>
</dbReference>
<evidence type="ECO:0000313" key="2">
    <source>
        <dbReference type="Proteomes" id="UP001202134"/>
    </source>
</evidence>
<sequence>MNQHKQFAQKTNKLVLLLEKLTAVVSSEALFLEKLTAVVGSEVIYQDITIYEDDVELEILNFQIKQHLSRQGVQASDIKLATDFVNQYINE</sequence>
<protein>
    <submittedName>
        <fullName evidence="1">Uncharacterized protein</fullName>
    </submittedName>
</protein>
<accession>A0ABT0KJF7</accession>
<keyword evidence="2" id="KW-1185">Reference proteome</keyword>
<reference evidence="1 2" key="1">
    <citation type="submission" date="2022-01" db="EMBL/GenBank/DDBJ databases">
        <title>Whole genome-based taxonomy of the Shewanellaceae.</title>
        <authorList>
            <person name="Martin-Rodriguez A.J."/>
        </authorList>
    </citation>
    <scope>NUCLEOTIDE SEQUENCE [LARGE SCALE GENOMIC DNA]</scope>
    <source>
        <strain evidence="1 2">DSM 24955</strain>
    </source>
</reference>
<dbReference type="RefSeq" id="WP_248954506.1">
    <property type="nucleotide sequence ID" value="NZ_JAKIKU010000001.1"/>
</dbReference>
<dbReference type="Proteomes" id="UP001202134">
    <property type="component" value="Unassembled WGS sequence"/>
</dbReference>
<proteinExistence type="predicted"/>
<organism evidence="1 2">
    <name type="scientific">Shewanella electrodiphila</name>
    <dbReference type="NCBI Taxonomy" id="934143"/>
    <lineage>
        <taxon>Bacteria</taxon>
        <taxon>Pseudomonadati</taxon>
        <taxon>Pseudomonadota</taxon>
        <taxon>Gammaproteobacteria</taxon>
        <taxon>Alteromonadales</taxon>
        <taxon>Shewanellaceae</taxon>
        <taxon>Shewanella</taxon>
    </lineage>
</organism>
<comment type="caution">
    <text evidence="1">The sequence shown here is derived from an EMBL/GenBank/DDBJ whole genome shotgun (WGS) entry which is preliminary data.</text>
</comment>